<proteinExistence type="predicted"/>
<dbReference type="CDD" id="cd06150">
    <property type="entry name" value="YjgF_YER057c_UK114_like_2"/>
    <property type="match status" value="1"/>
</dbReference>
<sequence length="115" mass="12807">MNIIRINPGKRMSDIAIHNHTAYWAEVPEDLSQDIGGQTRELLALAEGTLNQLGVDKRALISATIFVKRRELVDGMNQEWDAWQLDGQVPVRACVIAELVNPDMLVEILFTAAVP</sequence>
<organism evidence="1 2">
    <name type="scientific">Bowmanella dokdonensis</name>
    <dbReference type="NCBI Taxonomy" id="751969"/>
    <lineage>
        <taxon>Bacteria</taxon>
        <taxon>Pseudomonadati</taxon>
        <taxon>Pseudomonadota</taxon>
        <taxon>Gammaproteobacteria</taxon>
        <taxon>Alteromonadales</taxon>
        <taxon>Alteromonadaceae</taxon>
        <taxon>Bowmanella</taxon>
    </lineage>
</organism>
<protein>
    <submittedName>
        <fullName evidence="1">RidA family protein</fullName>
    </submittedName>
</protein>
<dbReference type="PANTHER" id="PTHR47328">
    <property type="match status" value="1"/>
</dbReference>
<accession>A0A939DJI1</accession>
<evidence type="ECO:0000313" key="1">
    <source>
        <dbReference type="EMBL" id="MBN7823879.1"/>
    </source>
</evidence>
<dbReference type="Pfam" id="PF01042">
    <property type="entry name" value="Ribonuc_L-PSP"/>
    <property type="match status" value="1"/>
</dbReference>
<name>A0A939DJI1_9ALTE</name>
<dbReference type="PANTHER" id="PTHR47328:SF1">
    <property type="entry name" value="RUTC FAMILY PROTEIN YOAB"/>
    <property type="match status" value="1"/>
</dbReference>
<dbReference type="SUPFAM" id="SSF55298">
    <property type="entry name" value="YjgF-like"/>
    <property type="match status" value="1"/>
</dbReference>
<dbReference type="InterPro" id="IPR035709">
    <property type="entry name" value="YoaB-like"/>
</dbReference>
<dbReference type="InterPro" id="IPR006175">
    <property type="entry name" value="YjgF/YER057c/UK114"/>
</dbReference>
<dbReference type="Proteomes" id="UP000664654">
    <property type="component" value="Unassembled WGS sequence"/>
</dbReference>
<dbReference type="Gene3D" id="3.30.1330.40">
    <property type="entry name" value="RutC-like"/>
    <property type="match status" value="1"/>
</dbReference>
<reference evidence="1" key="1">
    <citation type="submission" date="2021-03" db="EMBL/GenBank/DDBJ databases">
        <title>novel species isolated from a fishpond in China.</title>
        <authorList>
            <person name="Lu H."/>
            <person name="Cai Z."/>
        </authorList>
    </citation>
    <scope>NUCLEOTIDE SEQUENCE</scope>
    <source>
        <strain evidence="1">JCM 30855</strain>
    </source>
</reference>
<dbReference type="AlphaFoldDB" id="A0A939DJI1"/>
<comment type="caution">
    <text evidence="1">The sequence shown here is derived from an EMBL/GenBank/DDBJ whole genome shotgun (WGS) entry which is preliminary data.</text>
</comment>
<evidence type="ECO:0000313" key="2">
    <source>
        <dbReference type="Proteomes" id="UP000664654"/>
    </source>
</evidence>
<dbReference type="RefSeq" id="WP_206571983.1">
    <property type="nucleotide sequence ID" value="NZ_JAFKCV010000001.1"/>
</dbReference>
<dbReference type="EMBL" id="JAFKCV010000001">
    <property type="protein sequence ID" value="MBN7823879.1"/>
    <property type="molecule type" value="Genomic_DNA"/>
</dbReference>
<keyword evidence="2" id="KW-1185">Reference proteome</keyword>
<dbReference type="InterPro" id="IPR035959">
    <property type="entry name" value="RutC-like_sf"/>
</dbReference>
<gene>
    <name evidence="1" type="ORF">J0A66_01455</name>
</gene>